<keyword evidence="3" id="KW-1185">Reference proteome</keyword>
<feature type="signal peptide" evidence="1">
    <location>
        <begin position="1"/>
        <end position="24"/>
    </location>
</feature>
<dbReference type="RefSeq" id="WP_145421125.1">
    <property type="nucleotide sequence ID" value="NZ_CP036526.1"/>
</dbReference>
<feature type="chain" id="PRO_5021918630" description="PEP-CTERM protein-sorting domain-containing protein" evidence="1">
    <location>
        <begin position="25"/>
        <end position="221"/>
    </location>
</feature>
<accession>A0A517P1Y0</accession>
<dbReference type="Gene3D" id="3.40.390.10">
    <property type="entry name" value="Collagenase (Catalytic Domain)"/>
    <property type="match status" value="1"/>
</dbReference>
<proteinExistence type="predicted"/>
<keyword evidence="1" id="KW-0732">Signal</keyword>
<organism evidence="2 3">
    <name type="scientific">Stieleria marina</name>
    <dbReference type="NCBI Taxonomy" id="1930275"/>
    <lineage>
        <taxon>Bacteria</taxon>
        <taxon>Pseudomonadati</taxon>
        <taxon>Planctomycetota</taxon>
        <taxon>Planctomycetia</taxon>
        <taxon>Pirellulales</taxon>
        <taxon>Pirellulaceae</taxon>
        <taxon>Stieleria</taxon>
    </lineage>
</organism>
<protein>
    <recommendedName>
        <fullName evidence="4">PEP-CTERM protein-sorting domain-containing protein</fullName>
    </recommendedName>
</protein>
<evidence type="ECO:0000313" key="2">
    <source>
        <dbReference type="EMBL" id="QDT13386.1"/>
    </source>
</evidence>
<evidence type="ECO:0000256" key="1">
    <source>
        <dbReference type="SAM" id="SignalP"/>
    </source>
</evidence>
<dbReference type="OrthoDB" id="280747at2"/>
<dbReference type="InterPro" id="IPR024079">
    <property type="entry name" value="MetalloPept_cat_dom_sf"/>
</dbReference>
<gene>
    <name evidence="2" type="ORF">K239x_54040</name>
</gene>
<evidence type="ECO:0000313" key="3">
    <source>
        <dbReference type="Proteomes" id="UP000319817"/>
    </source>
</evidence>
<dbReference type="Proteomes" id="UP000319817">
    <property type="component" value="Chromosome"/>
</dbReference>
<sequence length="221" mass="23118" precursor="true">MILRQQFAPTFVLLIAFNSSSLGAMVTTNESGIDTIFSQATFGTTPIDVRFDPVFTIINDDALNIDSGFDFFALIDLAPNPDSHVNLFFIDSITWCGGNNPAIVGCGTTPGDVIAVESVIAAGTFGAELIAHEMSHNLGLGHSGAGLMGSTLNGNTSLTASEVNTIRNSSLVQTDASGSFINVTPILVTATAVPEPSAMGFFAIFSAGLVLRRRRPKSVTS</sequence>
<reference evidence="2 3" key="1">
    <citation type="submission" date="2019-02" db="EMBL/GenBank/DDBJ databases">
        <title>Deep-cultivation of Planctomycetes and their phenomic and genomic characterization uncovers novel biology.</title>
        <authorList>
            <person name="Wiegand S."/>
            <person name="Jogler M."/>
            <person name="Boedeker C."/>
            <person name="Pinto D."/>
            <person name="Vollmers J."/>
            <person name="Rivas-Marin E."/>
            <person name="Kohn T."/>
            <person name="Peeters S.H."/>
            <person name="Heuer A."/>
            <person name="Rast P."/>
            <person name="Oberbeckmann S."/>
            <person name="Bunk B."/>
            <person name="Jeske O."/>
            <person name="Meyerdierks A."/>
            <person name="Storesund J.E."/>
            <person name="Kallscheuer N."/>
            <person name="Luecker S."/>
            <person name="Lage O.M."/>
            <person name="Pohl T."/>
            <person name="Merkel B.J."/>
            <person name="Hornburger P."/>
            <person name="Mueller R.-W."/>
            <person name="Bruemmer F."/>
            <person name="Labrenz M."/>
            <person name="Spormann A.M."/>
            <person name="Op den Camp H."/>
            <person name="Overmann J."/>
            <person name="Amann R."/>
            <person name="Jetten M.S.M."/>
            <person name="Mascher T."/>
            <person name="Medema M.H."/>
            <person name="Devos D.P."/>
            <person name="Kaster A.-K."/>
            <person name="Ovreas L."/>
            <person name="Rohde M."/>
            <person name="Galperin M.Y."/>
            <person name="Jogler C."/>
        </authorList>
    </citation>
    <scope>NUCLEOTIDE SEQUENCE [LARGE SCALE GENOMIC DNA]</scope>
    <source>
        <strain evidence="2 3">K23_9</strain>
    </source>
</reference>
<dbReference type="AlphaFoldDB" id="A0A517P1Y0"/>
<name>A0A517P1Y0_9BACT</name>
<evidence type="ECO:0008006" key="4">
    <source>
        <dbReference type="Google" id="ProtNLM"/>
    </source>
</evidence>
<dbReference type="EMBL" id="CP036526">
    <property type="protein sequence ID" value="QDT13386.1"/>
    <property type="molecule type" value="Genomic_DNA"/>
</dbReference>
<dbReference type="SUPFAM" id="SSF55486">
    <property type="entry name" value="Metalloproteases ('zincins'), catalytic domain"/>
    <property type="match status" value="1"/>
</dbReference>
<dbReference type="GO" id="GO:0008237">
    <property type="term" value="F:metallopeptidase activity"/>
    <property type="evidence" value="ECO:0007669"/>
    <property type="project" value="InterPro"/>
</dbReference>